<keyword evidence="2 4" id="KW-0238">DNA-binding</keyword>
<evidence type="ECO:0000256" key="2">
    <source>
        <dbReference type="ARBA" id="ARBA00023125"/>
    </source>
</evidence>
<organism evidence="6">
    <name type="scientific">Streptomyces sp. gb1(2016)</name>
    <dbReference type="NCBI Taxonomy" id="1828321"/>
    <lineage>
        <taxon>Bacteria</taxon>
        <taxon>Bacillati</taxon>
        <taxon>Actinomycetota</taxon>
        <taxon>Actinomycetes</taxon>
        <taxon>Kitasatosporales</taxon>
        <taxon>Streptomycetaceae</taxon>
        <taxon>Streptomyces</taxon>
    </lineage>
</organism>
<dbReference type="Gene3D" id="1.10.10.60">
    <property type="entry name" value="Homeodomain-like"/>
    <property type="match status" value="1"/>
</dbReference>
<sequence>MTDLATAPATGRPRQIVAAARALLEAEGPEALTMRRLADRVGVTAPSLYKHFPDKSSVVEALADEMLRETAGVLEAAEAAAPGSFSALATAYRAYALAHPHLYLLTMGRPLPAAGPAAAASAPLFRAAGGDEDRARAAWAFAHGMVVLELNGRFPPGADLSAAWEAGVAAFTPGPAG</sequence>
<evidence type="ECO:0000259" key="5">
    <source>
        <dbReference type="PROSITE" id="PS50977"/>
    </source>
</evidence>
<keyword evidence="1" id="KW-0805">Transcription regulation</keyword>
<evidence type="ECO:0000256" key="3">
    <source>
        <dbReference type="ARBA" id="ARBA00023163"/>
    </source>
</evidence>
<dbReference type="PROSITE" id="PS01081">
    <property type="entry name" value="HTH_TETR_1"/>
    <property type="match status" value="1"/>
</dbReference>
<dbReference type="InterPro" id="IPR023772">
    <property type="entry name" value="DNA-bd_HTH_TetR-type_CS"/>
</dbReference>
<dbReference type="PROSITE" id="PS50977">
    <property type="entry name" value="HTH_TETR_2"/>
    <property type="match status" value="1"/>
</dbReference>
<dbReference type="SUPFAM" id="SSF46689">
    <property type="entry name" value="Homeodomain-like"/>
    <property type="match status" value="1"/>
</dbReference>
<dbReference type="InterPro" id="IPR036271">
    <property type="entry name" value="Tet_transcr_reg_TetR-rel_C_sf"/>
</dbReference>
<dbReference type="Pfam" id="PF13305">
    <property type="entry name" value="TetR_C_33"/>
    <property type="match status" value="1"/>
</dbReference>
<dbReference type="GO" id="GO:0000976">
    <property type="term" value="F:transcription cis-regulatory region binding"/>
    <property type="evidence" value="ECO:0007669"/>
    <property type="project" value="TreeGrafter"/>
</dbReference>
<evidence type="ECO:0000313" key="6">
    <source>
        <dbReference type="EMBL" id="TXS24527.1"/>
    </source>
</evidence>
<evidence type="ECO:0000256" key="1">
    <source>
        <dbReference type="ARBA" id="ARBA00023015"/>
    </source>
</evidence>
<dbReference type="PRINTS" id="PR00455">
    <property type="entry name" value="HTHTETR"/>
</dbReference>
<dbReference type="PANTHER" id="PTHR30055:SF234">
    <property type="entry name" value="HTH-TYPE TRANSCRIPTIONAL REGULATOR BETI"/>
    <property type="match status" value="1"/>
</dbReference>
<dbReference type="InterPro" id="IPR009057">
    <property type="entry name" value="Homeodomain-like_sf"/>
</dbReference>
<protein>
    <submittedName>
        <fullName evidence="6">TetR/AcrR family transcriptional regulator</fullName>
    </submittedName>
</protein>
<dbReference type="InterPro" id="IPR025996">
    <property type="entry name" value="MT1864/Rv1816-like_C"/>
</dbReference>
<evidence type="ECO:0000256" key="4">
    <source>
        <dbReference type="PROSITE-ProRule" id="PRU00335"/>
    </source>
</evidence>
<gene>
    <name evidence="6" type="ORF">EAO74_29360</name>
</gene>
<name>A0A652KLD2_9ACTN</name>
<feature type="DNA-binding region" description="H-T-H motif" evidence="4">
    <location>
        <begin position="33"/>
        <end position="52"/>
    </location>
</feature>
<dbReference type="InterPro" id="IPR050109">
    <property type="entry name" value="HTH-type_TetR-like_transc_reg"/>
</dbReference>
<accession>A0A652KLD2</accession>
<dbReference type="PANTHER" id="PTHR30055">
    <property type="entry name" value="HTH-TYPE TRANSCRIPTIONAL REGULATOR RUTR"/>
    <property type="match status" value="1"/>
</dbReference>
<reference evidence="6" key="1">
    <citation type="submission" date="2018-10" db="EMBL/GenBank/DDBJ databases">
        <authorList>
            <person name="Hariharan J."/>
            <person name="Choudoir M.J."/>
            <person name="Diebold P."/>
            <person name="Panke-Buisse K."/>
            <person name="Campbell A.N."/>
            <person name="Buckley D.H."/>
        </authorList>
    </citation>
    <scope>NUCLEOTIDE SEQUENCE</scope>
    <source>
        <strain evidence="6">Gb1</strain>
    </source>
</reference>
<keyword evidence="3" id="KW-0804">Transcription</keyword>
<feature type="domain" description="HTH tetR-type" evidence="5">
    <location>
        <begin position="10"/>
        <end position="70"/>
    </location>
</feature>
<dbReference type="Gene3D" id="1.10.357.10">
    <property type="entry name" value="Tetracycline Repressor, domain 2"/>
    <property type="match status" value="1"/>
</dbReference>
<dbReference type="EMBL" id="RDBM01000037">
    <property type="protein sequence ID" value="TXS24527.1"/>
    <property type="molecule type" value="Genomic_DNA"/>
</dbReference>
<proteinExistence type="predicted"/>
<dbReference type="GO" id="GO:0003700">
    <property type="term" value="F:DNA-binding transcription factor activity"/>
    <property type="evidence" value="ECO:0007669"/>
    <property type="project" value="TreeGrafter"/>
</dbReference>
<comment type="caution">
    <text evidence="6">The sequence shown here is derived from an EMBL/GenBank/DDBJ whole genome shotgun (WGS) entry which is preliminary data.</text>
</comment>
<dbReference type="SUPFAM" id="SSF48498">
    <property type="entry name" value="Tetracyclin repressor-like, C-terminal domain"/>
    <property type="match status" value="1"/>
</dbReference>
<dbReference type="RefSeq" id="WP_147985251.1">
    <property type="nucleotide sequence ID" value="NZ_RDBM01000037.1"/>
</dbReference>
<dbReference type="InterPro" id="IPR001647">
    <property type="entry name" value="HTH_TetR"/>
</dbReference>
<dbReference type="AlphaFoldDB" id="A0A652KLD2"/>
<dbReference type="Pfam" id="PF00440">
    <property type="entry name" value="TetR_N"/>
    <property type="match status" value="1"/>
</dbReference>